<reference evidence="1 2" key="1">
    <citation type="submission" date="2019-11" db="EMBL/GenBank/DDBJ databases">
        <title>Whole genome sequence of Oryza granulata.</title>
        <authorList>
            <person name="Li W."/>
        </authorList>
    </citation>
    <scope>NUCLEOTIDE SEQUENCE [LARGE SCALE GENOMIC DNA]</scope>
    <source>
        <strain evidence="2">cv. Menghai</strain>
        <tissue evidence="1">Leaf</tissue>
    </source>
</reference>
<dbReference type="AlphaFoldDB" id="A0A6G1EVA7"/>
<evidence type="ECO:0000313" key="2">
    <source>
        <dbReference type="Proteomes" id="UP000479710"/>
    </source>
</evidence>
<sequence length="126" mass="13364">MELMDEDGSSSFLEELMAPLRRGTPSAPEDLWQAYPMSPMCGGGGRVMLGDLLVGSDARNTHASPPPSFPLPVALTPPPPRCPPLHVEIGFEFDCLGEVCNPYKRSGGAVRAAADVAQLVVDMVLS</sequence>
<name>A0A6G1EVA7_9ORYZ</name>
<evidence type="ECO:0000313" key="1">
    <source>
        <dbReference type="EMBL" id="KAF0928567.1"/>
    </source>
</evidence>
<dbReference type="Proteomes" id="UP000479710">
    <property type="component" value="Unassembled WGS sequence"/>
</dbReference>
<proteinExistence type="predicted"/>
<organism evidence="1 2">
    <name type="scientific">Oryza meyeriana var. granulata</name>
    <dbReference type="NCBI Taxonomy" id="110450"/>
    <lineage>
        <taxon>Eukaryota</taxon>
        <taxon>Viridiplantae</taxon>
        <taxon>Streptophyta</taxon>
        <taxon>Embryophyta</taxon>
        <taxon>Tracheophyta</taxon>
        <taxon>Spermatophyta</taxon>
        <taxon>Magnoliopsida</taxon>
        <taxon>Liliopsida</taxon>
        <taxon>Poales</taxon>
        <taxon>Poaceae</taxon>
        <taxon>BOP clade</taxon>
        <taxon>Oryzoideae</taxon>
        <taxon>Oryzeae</taxon>
        <taxon>Oryzinae</taxon>
        <taxon>Oryza</taxon>
        <taxon>Oryza meyeriana</taxon>
    </lineage>
</organism>
<comment type="caution">
    <text evidence="1">The sequence shown here is derived from an EMBL/GenBank/DDBJ whole genome shotgun (WGS) entry which is preliminary data.</text>
</comment>
<protein>
    <submittedName>
        <fullName evidence="1">Uncharacterized protein</fullName>
    </submittedName>
</protein>
<accession>A0A6G1EVA7</accession>
<gene>
    <name evidence="1" type="ORF">E2562_006013</name>
</gene>
<keyword evidence="2" id="KW-1185">Reference proteome</keyword>
<dbReference type="EMBL" id="SPHZ02000002">
    <property type="protein sequence ID" value="KAF0928567.1"/>
    <property type="molecule type" value="Genomic_DNA"/>
</dbReference>